<name>A0A7D3XHH0_9BACL</name>
<keyword evidence="3" id="KW-1185">Reference proteome</keyword>
<organism evidence="2 3">
    <name type="scientific">Kroppenstedtia pulmonis</name>
    <dbReference type="NCBI Taxonomy" id="1380685"/>
    <lineage>
        <taxon>Bacteria</taxon>
        <taxon>Bacillati</taxon>
        <taxon>Bacillota</taxon>
        <taxon>Bacilli</taxon>
        <taxon>Bacillales</taxon>
        <taxon>Thermoactinomycetaceae</taxon>
        <taxon>Kroppenstedtia</taxon>
    </lineage>
</organism>
<sequence length="250" mass="28231">MKRVYFSNSRGKTLAGFLYPSDSHSMIVMAHGFLSNQYSKGRFKVLAQAFNHSGFSVLTFDFSGCGESDDDSLTAAKQVDDLRSALRFVQSEGYQRIALYGHSLDSLIGLKCCTPDIATIVLSGALTGPMTYNWDELFTQEQMEELDHYGCITVFPDDGVRERIVVDKQMLMDFEEINQQELLQSVTCPVLIIHGNGDEEERMLLQRSQQGMFHLSKDSRLVVVDGADHSFLGHLDKLTQLANQWYKQHL</sequence>
<keyword evidence="2" id="KW-0378">Hydrolase</keyword>
<dbReference type="AlphaFoldDB" id="A0A7D3XHH0"/>
<evidence type="ECO:0000259" key="1">
    <source>
        <dbReference type="Pfam" id="PF12697"/>
    </source>
</evidence>
<gene>
    <name evidence="2" type="ORF">GXN76_01120</name>
</gene>
<dbReference type="PANTHER" id="PTHR42886">
    <property type="entry name" value="RE40534P-RELATED"/>
    <property type="match status" value="1"/>
</dbReference>
<dbReference type="RefSeq" id="WP_173219488.1">
    <property type="nucleotide sequence ID" value="NZ_CP048104.1"/>
</dbReference>
<feature type="domain" description="AB hydrolase-1" evidence="1">
    <location>
        <begin position="27"/>
        <end position="233"/>
    </location>
</feature>
<protein>
    <submittedName>
        <fullName evidence="2">Alpha/beta fold hydrolase</fullName>
    </submittedName>
</protein>
<dbReference type="SUPFAM" id="SSF53474">
    <property type="entry name" value="alpha/beta-Hydrolases"/>
    <property type="match status" value="1"/>
</dbReference>
<dbReference type="Pfam" id="PF12697">
    <property type="entry name" value="Abhydrolase_6"/>
    <property type="match status" value="1"/>
</dbReference>
<dbReference type="KEGG" id="kpul:GXN76_01120"/>
<evidence type="ECO:0000313" key="3">
    <source>
        <dbReference type="Proteomes" id="UP000503088"/>
    </source>
</evidence>
<dbReference type="PANTHER" id="PTHR42886:SF53">
    <property type="entry name" value="ALPHA_BETA-HYDROLASES SUPERFAMILY PROTEIN"/>
    <property type="match status" value="1"/>
</dbReference>
<proteinExistence type="predicted"/>
<dbReference type="Proteomes" id="UP000503088">
    <property type="component" value="Chromosome"/>
</dbReference>
<dbReference type="GO" id="GO:0016787">
    <property type="term" value="F:hydrolase activity"/>
    <property type="evidence" value="ECO:0007669"/>
    <property type="project" value="UniProtKB-KW"/>
</dbReference>
<dbReference type="EMBL" id="CP048104">
    <property type="protein sequence ID" value="QKG83199.1"/>
    <property type="molecule type" value="Genomic_DNA"/>
</dbReference>
<dbReference type="InterPro" id="IPR000073">
    <property type="entry name" value="AB_hydrolase_1"/>
</dbReference>
<reference evidence="2 3" key="1">
    <citation type="submission" date="2020-01" db="EMBL/GenBank/DDBJ databases">
        <authorList>
            <person name="Gulvik C.A."/>
            <person name="Batra D.G."/>
        </authorList>
    </citation>
    <scope>NUCLEOTIDE SEQUENCE [LARGE SCALE GENOMIC DNA]</scope>
    <source>
        <strain evidence="2 3">W9323</strain>
    </source>
</reference>
<dbReference type="Gene3D" id="3.40.50.1820">
    <property type="entry name" value="alpha/beta hydrolase"/>
    <property type="match status" value="1"/>
</dbReference>
<evidence type="ECO:0000313" key="2">
    <source>
        <dbReference type="EMBL" id="QKG83199.1"/>
    </source>
</evidence>
<accession>A0A7D3XHH0</accession>
<dbReference type="InterPro" id="IPR029058">
    <property type="entry name" value="AB_hydrolase_fold"/>
</dbReference>